<dbReference type="PROSITE" id="PS51328">
    <property type="entry name" value="L_LECTIN_LIKE"/>
    <property type="match status" value="1"/>
</dbReference>
<evidence type="ECO:0000256" key="7">
    <source>
        <dbReference type="ARBA" id="ARBA00023157"/>
    </source>
</evidence>
<dbReference type="PhylomeDB" id="B3RU04"/>
<dbReference type="CTD" id="6752508"/>
<dbReference type="OrthoDB" id="10265193at2759"/>
<keyword evidence="5" id="KW-1133">Transmembrane helix</keyword>
<keyword evidence="4" id="KW-0430">Lectin</keyword>
<dbReference type="InParanoid" id="B3RU04"/>
<keyword evidence="2" id="KW-0812">Transmembrane</keyword>
<accession>B3RU04</accession>
<evidence type="ECO:0000256" key="5">
    <source>
        <dbReference type="ARBA" id="ARBA00022989"/>
    </source>
</evidence>
<dbReference type="Gene3D" id="2.60.120.200">
    <property type="match status" value="1"/>
</dbReference>
<dbReference type="Proteomes" id="UP000009022">
    <property type="component" value="Unassembled WGS sequence"/>
</dbReference>
<dbReference type="PANTHER" id="PTHR12223:SF28">
    <property type="entry name" value="LECTIN, MANNOSE BINDING 1 LIKE"/>
    <property type="match status" value="1"/>
</dbReference>
<dbReference type="InterPro" id="IPR013320">
    <property type="entry name" value="ConA-like_dom_sf"/>
</dbReference>
<dbReference type="CDD" id="cd06902">
    <property type="entry name" value="lectin_ERGIC-53_ERGL"/>
    <property type="match status" value="1"/>
</dbReference>
<dbReference type="GO" id="GO:0005537">
    <property type="term" value="F:D-mannose binding"/>
    <property type="evidence" value="ECO:0000318"/>
    <property type="project" value="GO_Central"/>
</dbReference>
<dbReference type="RefSeq" id="XP_002111751.1">
    <property type="nucleotide sequence ID" value="XM_002111715.1"/>
</dbReference>
<dbReference type="STRING" id="10228.B3RU04"/>
<dbReference type="EMBL" id="DS985244">
    <property type="protein sequence ID" value="EDV25718.1"/>
    <property type="molecule type" value="Genomic_DNA"/>
</dbReference>
<evidence type="ECO:0000256" key="2">
    <source>
        <dbReference type="ARBA" id="ARBA00022692"/>
    </source>
</evidence>
<keyword evidence="11" id="KW-1185">Reference proteome</keyword>
<proteinExistence type="predicted"/>
<dbReference type="FunFam" id="2.60.120.200:FF:000028">
    <property type="entry name" value="Blast:Protein ERGIC-53"/>
    <property type="match status" value="1"/>
</dbReference>
<comment type="subcellular location">
    <subcellularLocation>
        <location evidence="1">Endoplasmic reticulum-Golgi intermediate compartment membrane</location>
        <topology evidence="1">Single-pass type I membrane protein</topology>
    </subcellularLocation>
</comment>
<name>B3RU04_TRIAD</name>
<dbReference type="InterPro" id="IPR051136">
    <property type="entry name" value="Intracellular_Lectin-GPT"/>
</dbReference>
<feature type="domain" description="L-type lectin-like" evidence="9">
    <location>
        <begin position="30"/>
        <end position="254"/>
    </location>
</feature>
<keyword evidence="6" id="KW-0472">Membrane</keyword>
<dbReference type="GO" id="GO:0033116">
    <property type="term" value="C:endoplasmic reticulum-Golgi intermediate compartment membrane"/>
    <property type="evidence" value="ECO:0007669"/>
    <property type="project" value="UniProtKB-SubCell"/>
</dbReference>
<organism evidence="10 11">
    <name type="scientific">Trichoplax adhaerens</name>
    <name type="common">Trichoplax reptans</name>
    <dbReference type="NCBI Taxonomy" id="10228"/>
    <lineage>
        <taxon>Eukaryota</taxon>
        <taxon>Metazoa</taxon>
        <taxon>Placozoa</taxon>
        <taxon>Uniplacotomia</taxon>
        <taxon>Trichoplacea</taxon>
        <taxon>Trichoplacidae</taxon>
        <taxon>Trichoplax</taxon>
    </lineage>
</organism>
<evidence type="ECO:0000259" key="9">
    <source>
        <dbReference type="PROSITE" id="PS51328"/>
    </source>
</evidence>
<evidence type="ECO:0000256" key="3">
    <source>
        <dbReference type="ARBA" id="ARBA00022729"/>
    </source>
</evidence>
<feature type="chain" id="PRO_5002798303" description="L-type lectin-like domain-containing protein" evidence="8">
    <location>
        <begin position="26"/>
        <end position="290"/>
    </location>
</feature>
<evidence type="ECO:0000256" key="4">
    <source>
        <dbReference type="ARBA" id="ARBA00022734"/>
    </source>
</evidence>
<dbReference type="PANTHER" id="PTHR12223">
    <property type="entry name" value="VESICULAR MANNOSE-BINDING LECTIN"/>
    <property type="match status" value="1"/>
</dbReference>
<sequence>MIDINHKLLLSIIVVSAFLIHVSVAEFQIKRFEYKYSFKGPNLITPKGLIPFWSFSGDAIPSKEQLRLVPSIRSKRGTFVWTKNAFSSKSWEVQVNFRITGRGRVGADGLALWFTEKPGNVGPVFGSEDKWKGLGIFFDSFDNDGQHNNPYIMAVVNDGTKSFDHTSDGSSQAIGGCMRDYRNRPFPIKTIIRYEKSTLSLLINNGLSDEDNDLEVCFKVDNVDIAPNGYFGASAATGGLADDHDIISFLTWSLRTQAVCASIFVALHLVMRKCNFYEFTNADTIKLGSA</sequence>
<reference evidence="10 11" key="1">
    <citation type="journal article" date="2008" name="Nature">
        <title>The Trichoplax genome and the nature of placozoans.</title>
        <authorList>
            <person name="Srivastava M."/>
            <person name="Begovic E."/>
            <person name="Chapman J."/>
            <person name="Putnam N.H."/>
            <person name="Hellsten U."/>
            <person name="Kawashima T."/>
            <person name="Kuo A."/>
            <person name="Mitros T."/>
            <person name="Salamov A."/>
            <person name="Carpenter M.L."/>
            <person name="Signorovitch A.Y."/>
            <person name="Moreno M.A."/>
            <person name="Kamm K."/>
            <person name="Grimwood J."/>
            <person name="Schmutz J."/>
            <person name="Shapiro H."/>
            <person name="Grigoriev I.V."/>
            <person name="Buss L.W."/>
            <person name="Schierwater B."/>
            <person name="Dellaporta S.L."/>
            <person name="Rokhsar D.S."/>
        </authorList>
    </citation>
    <scope>NUCLEOTIDE SEQUENCE [LARGE SCALE GENOMIC DNA]</scope>
    <source>
        <strain evidence="10 11">Grell-BS-1999</strain>
    </source>
</reference>
<dbReference type="KEGG" id="tad:TRIADDRAFT_24415"/>
<evidence type="ECO:0000256" key="8">
    <source>
        <dbReference type="SAM" id="SignalP"/>
    </source>
</evidence>
<dbReference type="HOGENOM" id="CLU_041093_3_0_1"/>
<dbReference type="GO" id="GO:0000139">
    <property type="term" value="C:Golgi membrane"/>
    <property type="evidence" value="ECO:0000318"/>
    <property type="project" value="GO_Central"/>
</dbReference>
<keyword evidence="3 8" id="KW-0732">Signal</keyword>
<dbReference type="SUPFAM" id="SSF49899">
    <property type="entry name" value="Concanavalin A-like lectins/glucanases"/>
    <property type="match status" value="1"/>
</dbReference>
<dbReference type="GO" id="GO:0005793">
    <property type="term" value="C:endoplasmic reticulum-Golgi intermediate compartment"/>
    <property type="evidence" value="ECO:0000318"/>
    <property type="project" value="GO_Central"/>
</dbReference>
<protein>
    <recommendedName>
        <fullName evidence="9">L-type lectin-like domain-containing protein</fullName>
    </recommendedName>
</protein>
<keyword evidence="7" id="KW-1015">Disulfide bond</keyword>
<evidence type="ECO:0000256" key="6">
    <source>
        <dbReference type="ARBA" id="ARBA00023136"/>
    </source>
</evidence>
<evidence type="ECO:0000256" key="1">
    <source>
        <dbReference type="ARBA" id="ARBA00004151"/>
    </source>
</evidence>
<dbReference type="GO" id="GO:0006888">
    <property type="term" value="P:endoplasmic reticulum to Golgi vesicle-mediated transport"/>
    <property type="evidence" value="ECO:0000318"/>
    <property type="project" value="GO_Central"/>
</dbReference>
<dbReference type="GO" id="GO:0030134">
    <property type="term" value="C:COPII-coated ER to Golgi transport vesicle"/>
    <property type="evidence" value="ECO:0000318"/>
    <property type="project" value="GO_Central"/>
</dbReference>
<dbReference type="Pfam" id="PF03388">
    <property type="entry name" value="Lectin_leg-like"/>
    <property type="match status" value="1"/>
</dbReference>
<dbReference type="OMA" id="REGWINC"/>
<dbReference type="GeneID" id="6752508"/>
<feature type="signal peptide" evidence="8">
    <location>
        <begin position="1"/>
        <end position="25"/>
    </location>
</feature>
<gene>
    <name evidence="10" type="ORF">TRIADDRAFT_24415</name>
</gene>
<dbReference type="AlphaFoldDB" id="B3RU04"/>
<dbReference type="eggNOG" id="KOG3838">
    <property type="taxonomic scope" value="Eukaryota"/>
</dbReference>
<dbReference type="GO" id="GO:0005789">
    <property type="term" value="C:endoplasmic reticulum membrane"/>
    <property type="evidence" value="ECO:0000318"/>
    <property type="project" value="GO_Central"/>
</dbReference>
<evidence type="ECO:0000313" key="11">
    <source>
        <dbReference type="Proteomes" id="UP000009022"/>
    </source>
</evidence>
<evidence type="ECO:0000313" key="10">
    <source>
        <dbReference type="EMBL" id="EDV25718.1"/>
    </source>
</evidence>
<dbReference type="InterPro" id="IPR005052">
    <property type="entry name" value="Lectin_leg"/>
</dbReference>